<proteinExistence type="predicted"/>
<dbReference type="Proteomes" id="UP001642260">
    <property type="component" value="Unassembled WGS sequence"/>
</dbReference>
<organism evidence="1 2">
    <name type="scientific">Eruca vesicaria subsp. sativa</name>
    <name type="common">Garden rocket</name>
    <name type="synonym">Eruca sativa</name>
    <dbReference type="NCBI Taxonomy" id="29727"/>
    <lineage>
        <taxon>Eukaryota</taxon>
        <taxon>Viridiplantae</taxon>
        <taxon>Streptophyta</taxon>
        <taxon>Embryophyta</taxon>
        <taxon>Tracheophyta</taxon>
        <taxon>Spermatophyta</taxon>
        <taxon>Magnoliopsida</taxon>
        <taxon>eudicotyledons</taxon>
        <taxon>Gunneridae</taxon>
        <taxon>Pentapetalae</taxon>
        <taxon>rosids</taxon>
        <taxon>malvids</taxon>
        <taxon>Brassicales</taxon>
        <taxon>Brassicaceae</taxon>
        <taxon>Brassiceae</taxon>
        <taxon>Eruca</taxon>
    </lineage>
</organism>
<protein>
    <submittedName>
        <fullName evidence="1">Uncharacterized protein</fullName>
    </submittedName>
</protein>
<name>A0ABC8JB79_ERUVS</name>
<evidence type="ECO:0000313" key="2">
    <source>
        <dbReference type="Proteomes" id="UP001642260"/>
    </source>
</evidence>
<sequence>MSLPPKNSSLLQEEKTEGFKNREPLLRFKKIMEMVKAVEREEKESYKFELFDFENMKEKNSSSRNVKRWNSGSALRTDDDTVFKKASASSVLPMLPLQPPQTCEATGEELQEETGKKKDLFHCFKTN</sequence>
<evidence type="ECO:0000313" key="1">
    <source>
        <dbReference type="EMBL" id="CAH8320461.1"/>
    </source>
</evidence>
<gene>
    <name evidence="1" type="ORF">ERUC_LOCUS9012</name>
</gene>
<comment type="caution">
    <text evidence="1">The sequence shown here is derived from an EMBL/GenBank/DDBJ whole genome shotgun (WGS) entry which is preliminary data.</text>
</comment>
<dbReference type="EMBL" id="CAKOAT010093155">
    <property type="protein sequence ID" value="CAH8320461.1"/>
    <property type="molecule type" value="Genomic_DNA"/>
</dbReference>
<keyword evidence="2" id="KW-1185">Reference proteome</keyword>
<reference evidence="1 2" key="1">
    <citation type="submission" date="2022-03" db="EMBL/GenBank/DDBJ databases">
        <authorList>
            <person name="Macdonald S."/>
            <person name="Ahmed S."/>
            <person name="Newling K."/>
        </authorList>
    </citation>
    <scope>NUCLEOTIDE SEQUENCE [LARGE SCALE GENOMIC DNA]</scope>
</reference>
<accession>A0ABC8JB79</accession>
<dbReference type="AlphaFoldDB" id="A0ABC8JB79"/>